<comment type="function">
    <text evidence="7">Catalyzes the 2'-O methylation of guanosine at position 18 in tRNA.</text>
</comment>
<dbReference type="AlphaFoldDB" id="A0A4Q4KMW0"/>
<dbReference type="InterPro" id="IPR029026">
    <property type="entry name" value="tRNA_m1G_MTases_N"/>
</dbReference>
<keyword evidence="5 7" id="KW-0819">tRNA processing</keyword>
<keyword evidence="1 7" id="KW-0820">tRNA-binding</keyword>
<dbReference type="InterPro" id="IPR033671">
    <property type="entry name" value="TrmH"/>
</dbReference>
<evidence type="ECO:0000313" key="10">
    <source>
        <dbReference type="Proteomes" id="UP000293952"/>
    </source>
</evidence>
<evidence type="ECO:0000259" key="8">
    <source>
        <dbReference type="Pfam" id="PF00588"/>
    </source>
</evidence>
<keyword evidence="4 7" id="KW-0949">S-adenosyl-L-methionine</keyword>
<evidence type="ECO:0000313" key="9">
    <source>
        <dbReference type="EMBL" id="RYM34741.1"/>
    </source>
</evidence>
<comment type="caution">
    <text evidence="7">Lacks conserved residue(s) required for the propagation of feature annotation.</text>
</comment>
<feature type="domain" description="tRNA/rRNA methyltransferase SpoU type" evidence="8">
    <location>
        <begin position="32"/>
        <end position="173"/>
    </location>
</feature>
<dbReference type="EMBL" id="SETE01000002">
    <property type="protein sequence ID" value="RYM34741.1"/>
    <property type="molecule type" value="Genomic_DNA"/>
</dbReference>
<keyword evidence="3 7" id="KW-0808">Transferase</keyword>
<dbReference type="Pfam" id="PF00588">
    <property type="entry name" value="SpoU_methylase"/>
    <property type="match status" value="1"/>
</dbReference>
<keyword evidence="6 7" id="KW-0694">RNA-binding</keyword>
<keyword evidence="2 7" id="KW-0489">Methyltransferase</keyword>
<dbReference type="CDD" id="cd18092">
    <property type="entry name" value="SpoU-like_TrmH"/>
    <property type="match status" value="1"/>
</dbReference>
<dbReference type="GO" id="GO:0141100">
    <property type="term" value="F:tRNA (guanine(18)-2'-O)-methyltransferase activity"/>
    <property type="evidence" value="ECO:0007669"/>
    <property type="project" value="UniProtKB-UniRule"/>
</dbReference>
<sequence>MNEKLLEALYSIITPAKIEKFERIAAERTRHVTVAVENLYQEHNASAVMRSCDCFGIQDLHIIEKDNKFNVNKDIALGAGQWVNHYHYTDILYPTTTCIQTLKDKGYKIASTTPHTDAYTINDVPIDEPIAFLFGTEQTGLSEKALDLSDYYVKIPMVGFTESFNISVSAALTINTVRTRLENQENLNWKISKEEQTALKIEWCKNIIKNPENVVKDFMRRIALENG</sequence>
<reference evidence="9 10" key="1">
    <citation type="submission" date="2019-02" db="EMBL/GenBank/DDBJ databases">
        <title>Genome sequence of the sea-ice species Brumimicrobium glaciale.</title>
        <authorList>
            <person name="Bowman J.P."/>
        </authorList>
    </citation>
    <scope>NUCLEOTIDE SEQUENCE [LARGE SCALE GENOMIC DNA]</scope>
    <source>
        <strain evidence="9 10">IC156</strain>
    </source>
</reference>
<comment type="similarity">
    <text evidence="7">Belongs to the class IV-like SAM-binding methyltransferase superfamily. RNA methyltransferase TrmH family.</text>
</comment>
<gene>
    <name evidence="7" type="primary">trmH</name>
    <name evidence="9" type="ORF">ERX46_05035</name>
</gene>
<dbReference type="PANTHER" id="PTHR43453">
    <property type="entry name" value="RRNA METHYLASE-LIKE"/>
    <property type="match status" value="1"/>
</dbReference>
<dbReference type="RefSeq" id="WP_130092750.1">
    <property type="nucleotide sequence ID" value="NZ_SETE01000002.1"/>
</dbReference>
<dbReference type="GO" id="GO:0000049">
    <property type="term" value="F:tRNA binding"/>
    <property type="evidence" value="ECO:0007669"/>
    <property type="project" value="UniProtKB-UniRule"/>
</dbReference>
<protein>
    <recommendedName>
        <fullName evidence="7">tRNA (guanosine(18)-2'-O)-methyltransferase</fullName>
        <ecNumber evidence="7">2.1.1.34</ecNumber>
    </recommendedName>
    <alternativeName>
        <fullName evidence="7">tRNA [Gm18] methyltransferase</fullName>
    </alternativeName>
</protein>
<dbReference type="GO" id="GO:0002938">
    <property type="term" value="P:tRNA guanine ribose methylation"/>
    <property type="evidence" value="ECO:0007669"/>
    <property type="project" value="UniProtKB-UniRule"/>
</dbReference>
<evidence type="ECO:0000256" key="4">
    <source>
        <dbReference type="ARBA" id="ARBA00022691"/>
    </source>
</evidence>
<feature type="binding site" evidence="7">
    <location>
        <position position="112"/>
    </location>
    <ligand>
        <name>S-adenosyl-L-methionine</name>
        <dbReference type="ChEBI" id="CHEBI:59789"/>
    </ligand>
</feature>
<organism evidence="9 10">
    <name type="scientific">Brumimicrobium glaciale</name>
    <dbReference type="NCBI Taxonomy" id="200475"/>
    <lineage>
        <taxon>Bacteria</taxon>
        <taxon>Pseudomonadati</taxon>
        <taxon>Bacteroidota</taxon>
        <taxon>Flavobacteriia</taxon>
        <taxon>Flavobacteriales</taxon>
        <taxon>Crocinitomicaceae</taxon>
        <taxon>Brumimicrobium</taxon>
    </lineage>
</organism>
<dbReference type="EC" id="2.1.1.34" evidence="7"/>
<dbReference type="Proteomes" id="UP000293952">
    <property type="component" value="Unassembled WGS sequence"/>
</dbReference>
<comment type="caution">
    <text evidence="9">The sequence shown here is derived from an EMBL/GenBank/DDBJ whole genome shotgun (WGS) entry which is preliminary data.</text>
</comment>
<proteinExistence type="inferred from homology"/>
<accession>A0A4Q4KMW0</accession>
<evidence type="ECO:0000256" key="3">
    <source>
        <dbReference type="ARBA" id="ARBA00022679"/>
    </source>
</evidence>
<evidence type="ECO:0000256" key="7">
    <source>
        <dbReference type="HAMAP-Rule" id="MF_02060"/>
    </source>
</evidence>
<feature type="binding site" evidence="7">
    <location>
        <position position="155"/>
    </location>
    <ligand>
        <name>S-adenosyl-L-methionine</name>
        <dbReference type="ChEBI" id="CHEBI:59789"/>
    </ligand>
</feature>
<comment type="catalytic activity">
    <reaction evidence="7">
        <text>guanosine(18) in tRNA + S-adenosyl-L-methionine = 2'-O-methylguanosine(18) in tRNA + S-adenosyl-L-homocysteine + H(+)</text>
        <dbReference type="Rhea" id="RHEA:20077"/>
        <dbReference type="Rhea" id="RHEA-COMP:10190"/>
        <dbReference type="Rhea" id="RHEA-COMP:10192"/>
        <dbReference type="ChEBI" id="CHEBI:15378"/>
        <dbReference type="ChEBI" id="CHEBI:57856"/>
        <dbReference type="ChEBI" id="CHEBI:59789"/>
        <dbReference type="ChEBI" id="CHEBI:74269"/>
        <dbReference type="ChEBI" id="CHEBI:74445"/>
        <dbReference type="EC" id="2.1.1.34"/>
    </reaction>
</comment>
<dbReference type="Gene3D" id="3.40.1280.10">
    <property type="match status" value="1"/>
</dbReference>
<dbReference type="OrthoDB" id="9785673at2"/>
<evidence type="ECO:0000256" key="1">
    <source>
        <dbReference type="ARBA" id="ARBA00022555"/>
    </source>
</evidence>
<evidence type="ECO:0000256" key="6">
    <source>
        <dbReference type="ARBA" id="ARBA00022884"/>
    </source>
</evidence>
<dbReference type="HAMAP" id="MF_02060">
    <property type="entry name" value="tRNA_methyltr_TrmH"/>
    <property type="match status" value="1"/>
</dbReference>
<evidence type="ECO:0000256" key="2">
    <source>
        <dbReference type="ARBA" id="ARBA00022603"/>
    </source>
</evidence>
<dbReference type="PANTHER" id="PTHR43453:SF1">
    <property type="entry name" value="TRNA_RRNA METHYLTRANSFERASE SPOU TYPE DOMAIN-CONTAINING PROTEIN"/>
    <property type="match status" value="1"/>
</dbReference>
<dbReference type="InterPro" id="IPR001537">
    <property type="entry name" value="SpoU_MeTrfase"/>
</dbReference>
<dbReference type="InterPro" id="IPR029028">
    <property type="entry name" value="Alpha/beta_knot_MTases"/>
</dbReference>
<name>A0A4Q4KMW0_9FLAO</name>
<keyword evidence="10" id="KW-1185">Reference proteome</keyword>
<dbReference type="SUPFAM" id="SSF75217">
    <property type="entry name" value="alpha/beta knot"/>
    <property type="match status" value="1"/>
</dbReference>
<evidence type="ECO:0000256" key="5">
    <source>
        <dbReference type="ARBA" id="ARBA00022694"/>
    </source>
</evidence>